<accession>A0ABM3PBT5</accession>
<dbReference type="RefSeq" id="XP_053069139.1">
    <property type="nucleotide sequence ID" value="XM_053213164.1"/>
</dbReference>
<evidence type="ECO:0000313" key="3">
    <source>
        <dbReference type="RefSeq" id="XP_053069139.1"/>
    </source>
</evidence>
<dbReference type="Proteomes" id="UP001652583">
    <property type="component" value="Chromosome E3"/>
</dbReference>
<name>A0ABM3PBT5_ACIJB</name>
<sequence length="312" mass="35086">MIVSSDGKHPSDHRSSLGSRLCLTPFPSNAGLGQRFLFLSFLCLNLYIQHGVRTQDPKIESRYSSAEPGSKCFLKGPDRTFFGLCWPHLLCHDHSTLLGYCRRTHRLNDRRGRVPIKLYLQNTGPEGRSLLIPAKVFCGQMFQAGTLRRRMAGQGHLVVFVHPVSECTHKWMKAVRREAWARGPLSEQTSPGGEKWGSLLHPGDSPRWARFAGVCYCPILQMRRVRPGRGAAHPTLCTCWVLCVQPLTEQLREGLWGRHSRVNPSRAELPGDWEVSSDPGELEKQMLPSPNGFCRRPSSRGPRKLPSEPGHI</sequence>
<feature type="region of interest" description="Disordered" evidence="1">
    <location>
        <begin position="267"/>
        <end position="312"/>
    </location>
</feature>
<protein>
    <submittedName>
        <fullName evidence="3">Uncharacterized protein LOC128313611</fullName>
    </submittedName>
</protein>
<proteinExistence type="predicted"/>
<reference evidence="3" key="1">
    <citation type="submission" date="2025-08" db="UniProtKB">
        <authorList>
            <consortium name="RefSeq"/>
        </authorList>
    </citation>
    <scope>IDENTIFICATION</scope>
    <source>
        <tissue evidence="3">Blood</tissue>
    </source>
</reference>
<gene>
    <name evidence="3" type="primary">LOC128313611</name>
</gene>
<evidence type="ECO:0000313" key="2">
    <source>
        <dbReference type="Proteomes" id="UP001652583"/>
    </source>
</evidence>
<organism evidence="2 3">
    <name type="scientific">Acinonyx jubatus</name>
    <name type="common">Cheetah</name>
    <dbReference type="NCBI Taxonomy" id="32536"/>
    <lineage>
        <taxon>Eukaryota</taxon>
        <taxon>Metazoa</taxon>
        <taxon>Chordata</taxon>
        <taxon>Craniata</taxon>
        <taxon>Vertebrata</taxon>
        <taxon>Euteleostomi</taxon>
        <taxon>Mammalia</taxon>
        <taxon>Eutheria</taxon>
        <taxon>Laurasiatheria</taxon>
        <taxon>Carnivora</taxon>
        <taxon>Feliformia</taxon>
        <taxon>Felidae</taxon>
        <taxon>Felinae</taxon>
        <taxon>Acinonyx</taxon>
    </lineage>
</organism>
<keyword evidence="2" id="KW-1185">Reference proteome</keyword>
<dbReference type="GeneID" id="128313611"/>
<evidence type="ECO:0000256" key="1">
    <source>
        <dbReference type="SAM" id="MobiDB-lite"/>
    </source>
</evidence>